<comment type="subcellular location">
    <subcellularLocation>
        <location evidence="1">Cell membrane</location>
        <topology evidence="1">Multi-pass membrane protein</topology>
    </subcellularLocation>
</comment>
<keyword evidence="5 6" id="KW-0472">Membrane</keyword>
<evidence type="ECO:0000313" key="8">
    <source>
        <dbReference type="EMBL" id="GAA4428566.1"/>
    </source>
</evidence>
<dbReference type="Proteomes" id="UP001500552">
    <property type="component" value="Unassembled WGS sequence"/>
</dbReference>
<evidence type="ECO:0000256" key="3">
    <source>
        <dbReference type="ARBA" id="ARBA00022692"/>
    </source>
</evidence>
<keyword evidence="2" id="KW-1003">Cell membrane</keyword>
<keyword evidence="9" id="KW-1185">Reference proteome</keyword>
<evidence type="ECO:0000256" key="1">
    <source>
        <dbReference type="ARBA" id="ARBA00004651"/>
    </source>
</evidence>
<feature type="transmembrane region" description="Helical" evidence="6">
    <location>
        <begin position="21"/>
        <end position="46"/>
    </location>
</feature>
<evidence type="ECO:0000259" key="7">
    <source>
        <dbReference type="Pfam" id="PF06271"/>
    </source>
</evidence>
<dbReference type="Pfam" id="PF06271">
    <property type="entry name" value="RDD"/>
    <property type="match status" value="1"/>
</dbReference>
<evidence type="ECO:0000313" key="9">
    <source>
        <dbReference type="Proteomes" id="UP001500552"/>
    </source>
</evidence>
<dbReference type="PANTHER" id="PTHR36115">
    <property type="entry name" value="PROLINE-RICH ANTIGEN HOMOLOG-RELATED"/>
    <property type="match status" value="1"/>
</dbReference>
<dbReference type="InterPro" id="IPR051791">
    <property type="entry name" value="Pra-immunoreactive"/>
</dbReference>
<proteinExistence type="predicted"/>
<reference evidence="9" key="1">
    <citation type="journal article" date="2019" name="Int. J. Syst. Evol. Microbiol.">
        <title>The Global Catalogue of Microorganisms (GCM) 10K type strain sequencing project: providing services to taxonomists for standard genome sequencing and annotation.</title>
        <authorList>
            <consortium name="The Broad Institute Genomics Platform"/>
            <consortium name="The Broad Institute Genome Sequencing Center for Infectious Disease"/>
            <person name="Wu L."/>
            <person name="Ma J."/>
        </authorList>
    </citation>
    <scope>NUCLEOTIDE SEQUENCE [LARGE SCALE GENOMIC DNA]</scope>
    <source>
        <strain evidence="9">JCM 17926</strain>
    </source>
</reference>
<accession>A0ABP8LFW1</accession>
<comment type="caution">
    <text evidence="8">The sequence shown here is derived from an EMBL/GenBank/DDBJ whole genome shotgun (WGS) entry which is preliminary data.</text>
</comment>
<evidence type="ECO:0000256" key="4">
    <source>
        <dbReference type="ARBA" id="ARBA00022989"/>
    </source>
</evidence>
<evidence type="ECO:0000256" key="2">
    <source>
        <dbReference type="ARBA" id="ARBA00022475"/>
    </source>
</evidence>
<organism evidence="8 9">
    <name type="scientific">Pontibacter saemangeumensis</name>
    <dbReference type="NCBI Taxonomy" id="1084525"/>
    <lineage>
        <taxon>Bacteria</taxon>
        <taxon>Pseudomonadati</taxon>
        <taxon>Bacteroidota</taxon>
        <taxon>Cytophagia</taxon>
        <taxon>Cytophagales</taxon>
        <taxon>Hymenobacteraceae</taxon>
        <taxon>Pontibacter</taxon>
    </lineage>
</organism>
<protein>
    <recommendedName>
        <fullName evidence="7">RDD domain-containing protein</fullName>
    </recommendedName>
</protein>
<feature type="transmembrane region" description="Helical" evidence="6">
    <location>
        <begin position="128"/>
        <end position="146"/>
    </location>
</feature>
<name>A0ABP8LFW1_9BACT</name>
<evidence type="ECO:0000256" key="5">
    <source>
        <dbReference type="ARBA" id="ARBA00023136"/>
    </source>
</evidence>
<dbReference type="RefSeq" id="WP_345157678.1">
    <property type="nucleotide sequence ID" value="NZ_BAABHC010000005.1"/>
</dbReference>
<feature type="domain" description="RDD" evidence="7">
    <location>
        <begin position="18"/>
        <end position="160"/>
    </location>
</feature>
<keyword evidence="4 6" id="KW-1133">Transmembrane helix</keyword>
<evidence type="ECO:0000256" key="6">
    <source>
        <dbReference type="SAM" id="Phobius"/>
    </source>
</evidence>
<dbReference type="InterPro" id="IPR010432">
    <property type="entry name" value="RDD"/>
</dbReference>
<dbReference type="EMBL" id="BAABHC010000005">
    <property type="protein sequence ID" value="GAA4428566.1"/>
    <property type="molecule type" value="Genomic_DNA"/>
</dbReference>
<sequence>MQKTFTLQTPTIKSSALYGSLTARLIAFLVDTTLLVFSYSFVLYGISDTTQQLYSWENMFQSGEILKQLVAVSKMVFYNPYFPVIHWLYFTVLQSSLKQATIGKFTLGLRVTDLRGKRISFARANFRYFARALSVLPLCLGFLLVLSTRRKQALHDYISGTVVVTN</sequence>
<gene>
    <name evidence="8" type="ORF">GCM10023188_12900</name>
</gene>
<keyword evidence="3 6" id="KW-0812">Transmembrane</keyword>